<evidence type="ECO:0000256" key="6">
    <source>
        <dbReference type="ARBA" id="ARBA00023027"/>
    </source>
</evidence>
<comment type="similarity">
    <text evidence="10">Belongs to the complex I NdhM subunit family.</text>
</comment>
<dbReference type="GO" id="GO:0031676">
    <property type="term" value="C:plasma membrane-derived thylakoid membrane"/>
    <property type="evidence" value="ECO:0007669"/>
    <property type="project" value="UniProtKB-SubCell"/>
</dbReference>
<evidence type="ECO:0000256" key="1">
    <source>
        <dbReference type="ARBA" id="ARBA00004170"/>
    </source>
</evidence>
<comment type="subunit">
    <text evidence="10">NDH-1 can be composed of about 15 different subunits; different subcomplexes with different compositions have been identified which probably have different functions.</text>
</comment>
<comment type="catalytic activity">
    <reaction evidence="8 10">
        <text>a plastoquinone + NADPH + (n+1) H(+)(in) = a plastoquinol + NADP(+) + n H(+)(out)</text>
        <dbReference type="Rhea" id="RHEA:42612"/>
        <dbReference type="Rhea" id="RHEA-COMP:9561"/>
        <dbReference type="Rhea" id="RHEA-COMP:9562"/>
        <dbReference type="ChEBI" id="CHEBI:15378"/>
        <dbReference type="ChEBI" id="CHEBI:17757"/>
        <dbReference type="ChEBI" id="CHEBI:57783"/>
        <dbReference type="ChEBI" id="CHEBI:58349"/>
        <dbReference type="ChEBI" id="CHEBI:62192"/>
    </reaction>
</comment>
<evidence type="ECO:0000256" key="8">
    <source>
        <dbReference type="ARBA" id="ARBA00047726"/>
    </source>
</evidence>
<dbReference type="AlphaFoldDB" id="A0A0V7ZBX8"/>
<comment type="function">
    <text evidence="10">NDH-1 shuttles electrons from an unknown electron donor, via FMN and iron-sulfur (Fe-S) centers, to quinones in the respiratory and/or the photosynthetic chain. The immediate electron acceptor for the enzyme in this species is believed to be plastoquinone. Couples the redox reaction to proton translocation, and thus conserves the redox energy in a proton gradient. Cyanobacterial NDH-1 also plays a role in inorganic carbon-concentration.</text>
</comment>
<dbReference type="PANTHER" id="PTHR36900:SF1">
    <property type="entry name" value="NAD(P)H-QUINONE OXIDOREDUCTASE SUBUNIT M, CHLOROPLASTIC"/>
    <property type="match status" value="1"/>
</dbReference>
<dbReference type="Pfam" id="PF10664">
    <property type="entry name" value="NdhM"/>
    <property type="match status" value="1"/>
</dbReference>
<evidence type="ECO:0000256" key="4">
    <source>
        <dbReference type="ARBA" id="ARBA00022957"/>
    </source>
</evidence>
<dbReference type="GO" id="GO:0048038">
    <property type="term" value="F:quinone binding"/>
    <property type="evidence" value="ECO:0007669"/>
    <property type="project" value="UniProtKB-KW"/>
</dbReference>
<keyword evidence="6 10" id="KW-0520">NAD</keyword>
<accession>A0A0V7ZBX8</accession>
<dbReference type="InterPro" id="IPR018922">
    <property type="entry name" value="NdhM"/>
</dbReference>
<dbReference type="RefSeq" id="WP_027841876.1">
    <property type="nucleotide sequence ID" value="NZ_LMTZ01000165.1"/>
</dbReference>
<evidence type="ECO:0000256" key="5">
    <source>
        <dbReference type="ARBA" id="ARBA00022967"/>
    </source>
</evidence>
<organism evidence="11 12">
    <name type="scientific">Mastigocoleus testarum BC008</name>
    <dbReference type="NCBI Taxonomy" id="371196"/>
    <lineage>
        <taxon>Bacteria</taxon>
        <taxon>Bacillati</taxon>
        <taxon>Cyanobacteriota</taxon>
        <taxon>Cyanophyceae</taxon>
        <taxon>Nostocales</taxon>
        <taxon>Hapalosiphonaceae</taxon>
        <taxon>Mastigocoleus</taxon>
    </lineage>
</organism>
<keyword evidence="4 10" id="KW-0618">Plastoquinone</keyword>
<gene>
    <name evidence="10" type="primary">ndhM</name>
    <name evidence="11" type="ORF">BC008_08245</name>
</gene>
<evidence type="ECO:0000256" key="2">
    <source>
        <dbReference type="ARBA" id="ARBA00022719"/>
    </source>
</evidence>
<dbReference type="Proteomes" id="UP000053372">
    <property type="component" value="Unassembled WGS sequence"/>
</dbReference>
<proteinExistence type="inferred from homology"/>
<keyword evidence="7 10" id="KW-0472">Membrane</keyword>
<evidence type="ECO:0000256" key="9">
    <source>
        <dbReference type="ARBA" id="ARBA00048026"/>
    </source>
</evidence>
<evidence type="ECO:0000256" key="3">
    <source>
        <dbReference type="ARBA" id="ARBA00022857"/>
    </source>
</evidence>
<comment type="caution">
    <text evidence="11">The sequence shown here is derived from an EMBL/GenBank/DDBJ whole genome shotgun (WGS) entry which is preliminary data.</text>
</comment>
<protein>
    <recommendedName>
        <fullName evidence="10">NAD(P)H-quinone oxidoreductase subunit M</fullName>
        <ecNumber evidence="10">7.1.1.-</ecNumber>
    </recommendedName>
    <alternativeName>
        <fullName evidence="10">NAD(P)H dehydrogenase I subunit M</fullName>
        <shortName evidence="10">NDH-1 subunit M</shortName>
        <shortName evidence="10">NDH-M</shortName>
    </alternativeName>
</protein>
<evidence type="ECO:0000256" key="10">
    <source>
        <dbReference type="HAMAP-Rule" id="MF_01352"/>
    </source>
</evidence>
<dbReference type="EMBL" id="LMTZ01000165">
    <property type="protein sequence ID" value="KST62013.1"/>
    <property type="molecule type" value="Genomic_DNA"/>
</dbReference>
<dbReference type="GO" id="GO:0016655">
    <property type="term" value="F:oxidoreductase activity, acting on NAD(P)H, quinone or similar compound as acceptor"/>
    <property type="evidence" value="ECO:0007669"/>
    <property type="project" value="UniProtKB-UniRule"/>
</dbReference>
<keyword evidence="5 10" id="KW-1278">Translocase</keyword>
<keyword evidence="3 10" id="KW-0521">NADP</keyword>
<sequence>MENTTLLKSTTRHIRIFAAEIDRDGELVPSNQVLTLDIDPDNEFNWNEDALQKVHYKFDELVEANSGADLTDYNLRRIGSDLEHYVRNLLQSGEISYNLTARVTNYSMGLPQVAVDEDK</sequence>
<evidence type="ECO:0000313" key="12">
    <source>
        <dbReference type="Proteomes" id="UP000053372"/>
    </source>
</evidence>
<reference evidence="11 12" key="1">
    <citation type="journal article" date="2015" name="Genome Announc.">
        <title>Draft Genome of the Euendolithic (true boring) Cyanobacterium Mastigocoleus testarum strain BC008.</title>
        <authorList>
            <person name="Guida B.S."/>
            <person name="Garcia-Pichel F."/>
        </authorList>
    </citation>
    <scope>NUCLEOTIDE SEQUENCE [LARGE SCALE GENOMIC DNA]</scope>
    <source>
        <strain evidence="11 12">BC008</strain>
    </source>
</reference>
<name>A0A0V7ZBX8_9CYAN</name>
<dbReference type="EC" id="7.1.1.-" evidence="10"/>
<keyword evidence="10" id="KW-0813">Transport</keyword>
<dbReference type="HAMAP" id="MF_01352">
    <property type="entry name" value="NDH1_NDH1M"/>
    <property type="match status" value="1"/>
</dbReference>
<keyword evidence="12" id="KW-1185">Reference proteome</keyword>
<comment type="catalytic activity">
    <reaction evidence="9 10">
        <text>a plastoquinone + NADH + (n+1) H(+)(in) = a plastoquinol + NAD(+) + n H(+)(out)</text>
        <dbReference type="Rhea" id="RHEA:42608"/>
        <dbReference type="Rhea" id="RHEA-COMP:9561"/>
        <dbReference type="Rhea" id="RHEA-COMP:9562"/>
        <dbReference type="ChEBI" id="CHEBI:15378"/>
        <dbReference type="ChEBI" id="CHEBI:17757"/>
        <dbReference type="ChEBI" id="CHEBI:57540"/>
        <dbReference type="ChEBI" id="CHEBI:57945"/>
        <dbReference type="ChEBI" id="CHEBI:62192"/>
    </reaction>
</comment>
<evidence type="ECO:0000313" key="11">
    <source>
        <dbReference type="EMBL" id="KST62013.1"/>
    </source>
</evidence>
<comment type="subcellular location">
    <subcellularLocation>
        <location evidence="10">Cellular thylakoid membrane</location>
        <topology evidence="10">Peripheral membrane protein</topology>
        <orientation evidence="10">Cytoplasmic side</orientation>
    </subcellularLocation>
    <subcellularLocation>
        <location evidence="1">Membrane</location>
        <topology evidence="1">Peripheral membrane protein</topology>
    </subcellularLocation>
</comment>
<dbReference type="OrthoDB" id="461686at2"/>
<dbReference type="PANTHER" id="PTHR36900">
    <property type="entry name" value="NAD(P)H-QUINONE OXIDOREDUCTASE SUBUNIT M, CHLOROPLASTIC"/>
    <property type="match status" value="1"/>
</dbReference>
<keyword evidence="10" id="KW-0793">Thylakoid</keyword>
<keyword evidence="2 10" id="KW-0874">Quinone</keyword>
<evidence type="ECO:0000256" key="7">
    <source>
        <dbReference type="ARBA" id="ARBA00023136"/>
    </source>
</evidence>